<name>A0A1N6D302_9SPHN</name>
<dbReference type="Proteomes" id="UP000185192">
    <property type="component" value="Unassembled WGS sequence"/>
</dbReference>
<dbReference type="OrthoDB" id="336094at2"/>
<dbReference type="STRING" id="1123272.SAMN02745824_1480"/>
<evidence type="ECO:0000313" key="2">
    <source>
        <dbReference type="EMBL" id="SIN65171.1"/>
    </source>
</evidence>
<keyword evidence="3" id="KW-1185">Reference proteome</keyword>
<protein>
    <submittedName>
        <fullName evidence="2">SnoaL-like domain-containing protein</fullName>
    </submittedName>
</protein>
<proteinExistence type="predicted"/>
<reference evidence="3" key="1">
    <citation type="submission" date="2016-11" db="EMBL/GenBank/DDBJ databases">
        <authorList>
            <person name="Varghese N."/>
            <person name="Submissions S."/>
        </authorList>
    </citation>
    <scope>NUCLEOTIDE SEQUENCE [LARGE SCALE GENOMIC DNA]</scope>
    <source>
        <strain evidence="3">DSM 22363</strain>
    </source>
</reference>
<dbReference type="Gene3D" id="3.10.450.50">
    <property type="match status" value="1"/>
</dbReference>
<dbReference type="Pfam" id="PF20409">
    <property type="entry name" value="SnoaL_5"/>
    <property type="match status" value="1"/>
</dbReference>
<accession>A0A1N6D302</accession>
<evidence type="ECO:0000313" key="3">
    <source>
        <dbReference type="Proteomes" id="UP000185192"/>
    </source>
</evidence>
<dbReference type="SUPFAM" id="SSF54427">
    <property type="entry name" value="NTF2-like"/>
    <property type="match status" value="1"/>
</dbReference>
<dbReference type="RefSeq" id="WP_074204394.1">
    <property type="nucleotide sequence ID" value="NZ_FSQW01000001.1"/>
</dbReference>
<gene>
    <name evidence="2" type="ORF">SAMN02745824_1480</name>
</gene>
<organism evidence="2 3">
    <name type="scientific">Parasphingorhabdus marina DSM 22363</name>
    <dbReference type="NCBI Taxonomy" id="1123272"/>
    <lineage>
        <taxon>Bacteria</taxon>
        <taxon>Pseudomonadati</taxon>
        <taxon>Pseudomonadota</taxon>
        <taxon>Alphaproteobacteria</taxon>
        <taxon>Sphingomonadales</taxon>
        <taxon>Sphingomonadaceae</taxon>
        <taxon>Parasphingorhabdus</taxon>
    </lineage>
</organism>
<dbReference type="InterPro" id="IPR032710">
    <property type="entry name" value="NTF2-like_dom_sf"/>
</dbReference>
<feature type="domain" description="SnoaL-like" evidence="1">
    <location>
        <begin position="7"/>
        <end position="121"/>
    </location>
</feature>
<evidence type="ECO:0000259" key="1">
    <source>
        <dbReference type="Pfam" id="PF20409"/>
    </source>
</evidence>
<dbReference type="InterPro" id="IPR046860">
    <property type="entry name" value="SnoaL_5"/>
</dbReference>
<sequence length="122" mass="13721">MSNIELLAHDFSALIRSGKAIIAAEKYWASDIVSIEPEATTEHAPAIVTGFYAAREKLTGWLSHSAMEELSIDGPFITGNRFALFIDMLIKRRATGECQPFSEIAIYTVRDGKIIEERYFYD</sequence>
<dbReference type="AlphaFoldDB" id="A0A1N6D302"/>
<dbReference type="EMBL" id="FSQW01000001">
    <property type="protein sequence ID" value="SIN65171.1"/>
    <property type="molecule type" value="Genomic_DNA"/>
</dbReference>